<feature type="transmembrane region" description="Helical" evidence="7">
    <location>
        <begin position="300"/>
        <end position="320"/>
    </location>
</feature>
<feature type="transmembrane region" description="Helical" evidence="7">
    <location>
        <begin position="165"/>
        <end position="189"/>
    </location>
</feature>
<keyword evidence="10" id="KW-1185">Reference proteome</keyword>
<feature type="transmembrane region" description="Helical" evidence="7">
    <location>
        <begin position="243"/>
        <end position="261"/>
    </location>
</feature>
<dbReference type="InterPro" id="IPR051447">
    <property type="entry name" value="Lipoprotein-release_system"/>
</dbReference>
<dbReference type="Pfam" id="PF02687">
    <property type="entry name" value="FtsX"/>
    <property type="match status" value="1"/>
</dbReference>
<accession>A0AAQ0BWU3</accession>
<keyword evidence="6 7" id="KW-0472">Membrane</keyword>
<organism evidence="9 10">
    <name type="scientific">Schaalia meyeri</name>
    <dbReference type="NCBI Taxonomy" id="52773"/>
    <lineage>
        <taxon>Bacteria</taxon>
        <taxon>Bacillati</taxon>
        <taxon>Actinomycetota</taxon>
        <taxon>Actinomycetes</taxon>
        <taxon>Actinomycetales</taxon>
        <taxon>Actinomycetaceae</taxon>
        <taxon>Schaalia</taxon>
    </lineage>
</organism>
<evidence type="ECO:0000256" key="5">
    <source>
        <dbReference type="ARBA" id="ARBA00022989"/>
    </source>
</evidence>
<feature type="transmembrane region" description="Helical" evidence="7">
    <location>
        <begin position="384"/>
        <end position="409"/>
    </location>
</feature>
<feature type="transmembrane region" description="Helical" evidence="7">
    <location>
        <begin position="108"/>
        <end position="130"/>
    </location>
</feature>
<keyword evidence="3" id="KW-1003">Cell membrane</keyword>
<dbReference type="AlphaFoldDB" id="A0AAQ0BWU3"/>
<evidence type="ECO:0000313" key="10">
    <source>
        <dbReference type="Proteomes" id="UP000595220"/>
    </source>
</evidence>
<evidence type="ECO:0000256" key="7">
    <source>
        <dbReference type="SAM" id="Phobius"/>
    </source>
</evidence>
<protein>
    <submittedName>
        <fullName evidence="9">ABC transporter permease</fullName>
    </submittedName>
</protein>
<evidence type="ECO:0000259" key="8">
    <source>
        <dbReference type="Pfam" id="PF02687"/>
    </source>
</evidence>
<gene>
    <name evidence="9" type="ORF">I6H42_07920</name>
</gene>
<dbReference type="InterPro" id="IPR003838">
    <property type="entry name" value="ABC3_permease_C"/>
</dbReference>
<feature type="domain" description="ABC3 transporter permease C-terminal" evidence="8">
    <location>
        <begin position="65"/>
        <end position="192"/>
    </location>
</feature>
<keyword evidence="4 7" id="KW-0812">Transmembrane</keyword>
<dbReference type="EMBL" id="CP066065">
    <property type="protein sequence ID" value="QQC43692.1"/>
    <property type="molecule type" value="Genomic_DNA"/>
</dbReference>
<comment type="similarity">
    <text evidence="2">Belongs to the ABC-4 integral membrane protein family. LolC/E subfamily.</text>
</comment>
<feature type="transmembrane region" description="Helical" evidence="7">
    <location>
        <begin position="59"/>
        <end position="87"/>
    </location>
</feature>
<feature type="transmembrane region" description="Helical" evidence="7">
    <location>
        <begin position="421"/>
        <end position="449"/>
    </location>
</feature>
<feature type="transmembrane region" description="Helical" evidence="7">
    <location>
        <begin position="210"/>
        <end position="231"/>
    </location>
</feature>
<dbReference type="PANTHER" id="PTHR30489">
    <property type="entry name" value="LIPOPROTEIN-RELEASING SYSTEM TRANSMEMBRANE PROTEIN LOLE"/>
    <property type="match status" value="1"/>
</dbReference>
<feature type="transmembrane region" description="Helical" evidence="7">
    <location>
        <begin position="268"/>
        <end position="288"/>
    </location>
</feature>
<evidence type="ECO:0000256" key="2">
    <source>
        <dbReference type="ARBA" id="ARBA00005236"/>
    </source>
</evidence>
<feature type="transmembrane region" description="Helical" evidence="7">
    <location>
        <begin position="12"/>
        <end position="39"/>
    </location>
</feature>
<keyword evidence="5 7" id="KW-1133">Transmembrane helix</keyword>
<evidence type="ECO:0000313" key="9">
    <source>
        <dbReference type="EMBL" id="QQC43692.1"/>
    </source>
</evidence>
<dbReference type="GO" id="GO:0044874">
    <property type="term" value="P:lipoprotein localization to outer membrane"/>
    <property type="evidence" value="ECO:0007669"/>
    <property type="project" value="TreeGrafter"/>
</dbReference>
<feature type="transmembrane region" description="Helical" evidence="7">
    <location>
        <begin position="341"/>
        <end position="364"/>
    </location>
</feature>
<evidence type="ECO:0000256" key="6">
    <source>
        <dbReference type="ARBA" id="ARBA00023136"/>
    </source>
</evidence>
<dbReference type="Proteomes" id="UP000595220">
    <property type="component" value="Chromosome"/>
</dbReference>
<evidence type="ECO:0000256" key="1">
    <source>
        <dbReference type="ARBA" id="ARBA00004651"/>
    </source>
</evidence>
<dbReference type="GO" id="GO:0098797">
    <property type="term" value="C:plasma membrane protein complex"/>
    <property type="evidence" value="ECO:0007669"/>
    <property type="project" value="TreeGrafter"/>
</dbReference>
<evidence type="ECO:0000256" key="3">
    <source>
        <dbReference type="ARBA" id="ARBA00022475"/>
    </source>
</evidence>
<comment type="subcellular location">
    <subcellularLocation>
        <location evidence="1">Cell membrane</location>
        <topology evidence="1">Multi-pass membrane protein</topology>
    </subcellularLocation>
</comment>
<name>A0AAQ0BWU3_9ACTO</name>
<reference evidence="9 10" key="1">
    <citation type="submission" date="2020-12" db="EMBL/GenBank/DDBJ databases">
        <title>FDA dAtabase for Regulatory Grade micrObial Sequences (FDA-ARGOS): Supporting development and validation of Infectious Disease Dx tests.</title>
        <authorList>
            <person name="Sproer C."/>
            <person name="Gronow S."/>
            <person name="Severitt S."/>
            <person name="Schroder I."/>
            <person name="Tallon L."/>
            <person name="Sadzewicz L."/>
            <person name="Zhao X."/>
            <person name="Boylan J."/>
            <person name="Ott S."/>
            <person name="Bowen H."/>
            <person name="Vavikolanu K."/>
            <person name="Mehta A."/>
            <person name="Aluvathingal J."/>
            <person name="Nadendla S."/>
            <person name="Lowell S."/>
            <person name="Myers T."/>
            <person name="Yan Y."/>
            <person name="Sichtig H."/>
        </authorList>
    </citation>
    <scope>NUCLEOTIDE SEQUENCE [LARGE SCALE GENOMIC DNA]</scope>
    <source>
        <strain evidence="9 10">FDAARGOS_985</strain>
    </source>
</reference>
<evidence type="ECO:0000256" key="4">
    <source>
        <dbReference type="ARBA" id="ARBA00022692"/>
    </source>
</evidence>
<dbReference type="RefSeq" id="WP_074633681.1">
    <property type="nucleotide sequence ID" value="NZ_CP066065.1"/>
</dbReference>
<dbReference type="PANTHER" id="PTHR30489:SF0">
    <property type="entry name" value="LIPOPROTEIN-RELEASING SYSTEM TRANSMEMBRANE PROTEIN LOLE"/>
    <property type="match status" value="1"/>
</dbReference>
<sequence>MLRYARRILTNDWGAWVPLIVVMSLTTALVGVCANQFAWTRSSRFLAAVQVAGLRAQEFHIVSVSIYCCVALIAAFSLTIIGASTVVRCAPDFSRWRLLGATPAQVGATAFTMTAAAGGIGALVGSFLSVPTSFVLIPWFNQLAAQSFPGGTGDFNPAFAPSPKALIASLALSWLTCMLGSLGPVVRAVRMRPIEALRSSHAGAARVSGHPMAATLVALLAVVLAIVGAGISLPDETGRGGALSSLMLWPGVLLLVAVALWGARGVKAAIACVGMIPARMGAPMGVLAGKALCARAGRSSITVTPLVTAVGGGSLLLCVIRTFERIMRAQGVQEAFNYTDTVVLVILVSVFALATATAVTALSAGDQGPEITILRTLGVSRAQAWRMVVWQAALLAAATGLLALALALATAGIGLLLSLRLFAVLAFCPPVDLCLAFALASFLSVVSILRWRLAGWIGPRPALREDTRGKQAVARKGT</sequence>
<proteinExistence type="inferred from homology"/>